<evidence type="ECO:0000313" key="3">
    <source>
        <dbReference type="Proteomes" id="UP001359559"/>
    </source>
</evidence>
<feature type="compositionally biased region" description="Acidic residues" evidence="1">
    <location>
        <begin position="131"/>
        <end position="145"/>
    </location>
</feature>
<feature type="region of interest" description="Disordered" evidence="1">
    <location>
        <begin position="124"/>
        <end position="145"/>
    </location>
</feature>
<reference evidence="2 3" key="1">
    <citation type="submission" date="2024-01" db="EMBL/GenBank/DDBJ databases">
        <title>The genomes of 5 underutilized Papilionoideae crops provide insights into root nodulation and disease resistance.</title>
        <authorList>
            <person name="Yuan L."/>
        </authorList>
    </citation>
    <scope>NUCLEOTIDE SEQUENCE [LARGE SCALE GENOMIC DNA]</scope>
    <source>
        <strain evidence="2">LY-2023</strain>
        <tissue evidence="2">Leaf</tissue>
    </source>
</reference>
<keyword evidence="3" id="KW-1185">Reference proteome</keyword>
<evidence type="ECO:0000313" key="2">
    <source>
        <dbReference type="EMBL" id="KAK7309391.1"/>
    </source>
</evidence>
<name>A0AAN9K3S5_CLITE</name>
<evidence type="ECO:0000256" key="1">
    <source>
        <dbReference type="SAM" id="MobiDB-lite"/>
    </source>
</evidence>
<proteinExistence type="predicted"/>
<dbReference type="AlphaFoldDB" id="A0AAN9K3S5"/>
<dbReference type="Proteomes" id="UP001359559">
    <property type="component" value="Unassembled WGS sequence"/>
</dbReference>
<sequence length="145" mass="16066">MDVVEVETNFQEKNTSEEKKNSIVTDIRIILNPIVTDACIMTIFRTYLTLNVVTATSAIIMSSKSTKSSTTTLKTSILTKITMRISSVAKISLSLCSIEISASIFCIESSTGFSIEIKVEEEWRKNGGGEKEEEEDEEEEELALA</sequence>
<protein>
    <submittedName>
        <fullName evidence="2">Uncharacterized protein</fullName>
    </submittedName>
</protein>
<accession>A0AAN9K3S5</accession>
<organism evidence="2 3">
    <name type="scientific">Clitoria ternatea</name>
    <name type="common">Butterfly pea</name>
    <dbReference type="NCBI Taxonomy" id="43366"/>
    <lineage>
        <taxon>Eukaryota</taxon>
        <taxon>Viridiplantae</taxon>
        <taxon>Streptophyta</taxon>
        <taxon>Embryophyta</taxon>
        <taxon>Tracheophyta</taxon>
        <taxon>Spermatophyta</taxon>
        <taxon>Magnoliopsida</taxon>
        <taxon>eudicotyledons</taxon>
        <taxon>Gunneridae</taxon>
        <taxon>Pentapetalae</taxon>
        <taxon>rosids</taxon>
        <taxon>fabids</taxon>
        <taxon>Fabales</taxon>
        <taxon>Fabaceae</taxon>
        <taxon>Papilionoideae</taxon>
        <taxon>50 kb inversion clade</taxon>
        <taxon>NPAAA clade</taxon>
        <taxon>indigoferoid/millettioid clade</taxon>
        <taxon>Phaseoleae</taxon>
        <taxon>Clitoria</taxon>
    </lineage>
</organism>
<comment type="caution">
    <text evidence="2">The sequence shown here is derived from an EMBL/GenBank/DDBJ whole genome shotgun (WGS) entry which is preliminary data.</text>
</comment>
<dbReference type="EMBL" id="JAYKXN010000002">
    <property type="protein sequence ID" value="KAK7309391.1"/>
    <property type="molecule type" value="Genomic_DNA"/>
</dbReference>
<gene>
    <name evidence="2" type="ORF">RJT34_06078</name>
</gene>